<keyword evidence="3" id="KW-1185">Reference proteome</keyword>
<dbReference type="AlphaFoldDB" id="A0A498JMC4"/>
<feature type="compositionally biased region" description="Basic residues" evidence="1">
    <location>
        <begin position="109"/>
        <end position="118"/>
    </location>
</feature>
<dbReference type="Proteomes" id="UP000290289">
    <property type="component" value="Chromosome 7"/>
</dbReference>
<protein>
    <submittedName>
        <fullName evidence="2">Uncharacterized protein</fullName>
    </submittedName>
</protein>
<organism evidence="2 3">
    <name type="scientific">Malus domestica</name>
    <name type="common">Apple</name>
    <name type="synonym">Pyrus malus</name>
    <dbReference type="NCBI Taxonomy" id="3750"/>
    <lineage>
        <taxon>Eukaryota</taxon>
        <taxon>Viridiplantae</taxon>
        <taxon>Streptophyta</taxon>
        <taxon>Embryophyta</taxon>
        <taxon>Tracheophyta</taxon>
        <taxon>Spermatophyta</taxon>
        <taxon>Magnoliopsida</taxon>
        <taxon>eudicotyledons</taxon>
        <taxon>Gunneridae</taxon>
        <taxon>Pentapetalae</taxon>
        <taxon>rosids</taxon>
        <taxon>fabids</taxon>
        <taxon>Rosales</taxon>
        <taxon>Rosaceae</taxon>
        <taxon>Amygdaloideae</taxon>
        <taxon>Maleae</taxon>
        <taxon>Malus</taxon>
    </lineage>
</organism>
<comment type="caution">
    <text evidence="2">The sequence shown here is derived from an EMBL/GenBank/DDBJ whole genome shotgun (WGS) entry which is preliminary data.</text>
</comment>
<gene>
    <name evidence="2" type="ORF">DVH24_024657</name>
</gene>
<feature type="region of interest" description="Disordered" evidence="1">
    <location>
        <begin position="91"/>
        <end position="118"/>
    </location>
</feature>
<evidence type="ECO:0000256" key="1">
    <source>
        <dbReference type="SAM" id="MobiDB-lite"/>
    </source>
</evidence>
<accession>A0A498JMC4</accession>
<reference evidence="2 3" key="1">
    <citation type="submission" date="2018-10" db="EMBL/GenBank/DDBJ databases">
        <title>A high-quality apple genome assembly.</title>
        <authorList>
            <person name="Hu J."/>
        </authorList>
    </citation>
    <scope>NUCLEOTIDE SEQUENCE [LARGE SCALE GENOMIC DNA]</scope>
    <source>
        <strain evidence="3">cv. HFTH1</strain>
        <tissue evidence="2">Young leaf</tissue>
    </source>
</reference>
<evidence type="ECO:0000313" key="2">
    <source>
        <dbReference type="EMBL" id="RXH94973.1"/>
    </source>
</evidence>
<proteinExistence type="predicted"/>
<sequence length="118" mass="12979">MGVDPVSLICIFSSLPSTRPFGSSLALGSIGTPKLSEFAGEQSHDDPLRSSRVNSLNFRVLMKPETSELPKSLVLALRRPFYRLGCSSETLHPLPQNRGGNPQAQPQRAPRHVLRRAF</sequence>
<evidence type="ECO:0000313" key="3">
    <source>
        <dbReference type="Proteomes" id="UP000290289"/>
    </source>
</evidence>
<name>A0A498JMC4_MALDO</name>
<dbReference type="EMBL" id="RDQH01000333">
    <property type="protein sequence ID" value="RXH94973.1"/>
    <property type="molecule type" value="Genomic_DNA"/>
</dbReference>